<evidence type="ECO:0000313" key="1">
    <source>
        <dbReference type="EMBL" id="SHO55263.1"/>
    </source>
</evidence>
<dbReference type="OrthoDB" id="5828826at2"/>
<evidence type="ECO:0008006" key="3">
    <source>
        <dbReference type="Google" id="ProtNLM"/>
    </source>
</evidence>
<dbReference type="EMBL" id="FRFG01000013">
    <property type="protein sequence ID" value="SHO55263.1"/>
    <property type="molecule type" value="Genomic_DNA"/>
</dbReference>
<dbReference type="AlphaFoldDB" id="A0A1M7YRN2"/>
<protein>
    <recommendedName>
        <fullName evidence="3">DUF1127 domain-containing protein</fullName>
    </recommendedName>
</protein>
<name>A0A1M7YRN2_9VIBR</name>
<sequence length="84" mass="10169">MSNSIYLSIAILFIRADLRREKRLMKKKQRRVMQDIPWHNEHLLRDIGIDHRPVTEAGKYRTFDEIVSLRMRSIFRLMSMKIPT</sequence>
<reference evidence="2" key="1">
    <citation type="submission" date="2016-12" db="EMBL/GenBank/DDBJ databases">
        <authorList>
            <person name="Rodrigo-Torres L."/>
            <person name="Arahal R.D."/>
            <person name="Lucena T."/>
        </authorList>
    </citation>
    <scope>NUCLEOTIDE SEQUENCE [LARGE SCALE GENOMIC DNA]</scope>
</reference>
<keyword evidence="2" id="KW-1185">Reference proteome</keyword>
<accession>A0A1M7YRN2</accession>
<dbReference type="RefSeq" id="WP_073580161.1">
    <property type="nucleotide sequence ID" value="NZ_AP024897.1"/>
</dbReference>
<organism evidence="1 2">
    <name type="scientific">Vibrio quintilis</name>
    <dbReference type="NCBI Taxonomy" id="1117707"/>
    <lineage>
        <taxon>Bacteria</taxon>
        <taxon>Pseudomonadati</taxon>
        <taxon>Pseudomonadota</taxon>
        <taxon>Gammaproteobacteria</taxon>
        <taxon>Vibrionales</taxon>
        <taxon>Vibrionaceae</taxon>
        <taxon>Vibrio</taxon>
    </lineage>
</organism>
<gene>
    <name evidence="1" type="ORF">VQ7734_00982</name>
</gene>
<dbReference type="Proteomes" id="UP000184600">
    <property type="component" value="Unassembled WGS sequence"/>
</dbReference>
<proteinExistence type="predicted"/>
<evidence type="ECO:0000313" key="2">
    <source>
        <dbReference type="Proteomes" id="UP000184600"/>
    </source>
</evidence>